<evidence type="ECO:0000256" key="2">
    <source>
        <dbReference type="SAM" id="MobiDB-lite"/>
    </source>
</evidence>
<proteinExistence type="inferred from homology"/>
<dbReference type="GO" id="GO:0006457">
    <property type="term" value="P:protein folding"/>
    <property type="evidence" value="ECO:0007669"/>
    <property type="project" value="EnsemblFungi"/>
</dbReference>
<feature type="compositionally biased region" description="Low complexity" evidence="2">
    <location>
        <begin position="176"/>
        <end position="192"/>
    </location>
</feature>
<dbReference type="PANTHER" id="PTHR22932">
    <property type="entry name" value="TELOMERASE-BINDING PROTEIN P23 HSP90 CO-CHAPERONE"/>
    <property type="match status" value="1"/>
</dbReference>
<organism evidence="4 5">
    <name type="scientific">Huiozyma naganishii (strain ATCC MYA-139 / BCRC 22969 / CBS 8797 / KCTC 17520 / NBRC 10181 / NCYC 3082 / Yp74L-3)</name>
    <name type="common">Yeast</name>
    <name type="synonym">Kazachstania naganishii</name>
    <dbReference type="NCBI Taxonomy" id="1071383"/>
    <lineage>
        <taxon>Eukaryota</taxon>
        <taxon>Fungi</taxon>
        <taxon>Dikarya</taxon>
        <taxon>Ascomycota</taxon>
        <taxon>Saccharomycotina</taxon>
        <taxon>Saccharomycetes</taxon>
        <taxon>Saccharomycetales</taxon>
        <taxon>Saccharomycetaceae</taxon>
        <taxon>Huiozyma</taxon>
    </lineage>
</organism>
<evidence type="ECO:0000313" key="4">
    <source>
        <dbReference type="EMBL" id="CCK68297.1"/>
    </source>
</evidence>
<dbReference type="OrthoDB" id="1564555at2759"/>
<comment type="similarity">
    <text evidence="1">Belongs to the p23/wos2 family.</text>
</comment>
<dbReference type="Proteomes" id="UP000006310">
    <property type="component" value="Chromosome 1"/>
</dbReference>
<dbReference type="HOGENOM" id="CLU_078883_0_0_1"/>
<dbReference type="PROSITE" id="PS51203">
    <property type="entry name" value="CS"/>
    <property type="match status" value="1"/>
</dbReference>
<dbReference type="GO" id="GO:0005634">
    <property type="term" value="C:nucleus"/>
    <property type="evidence" value="ECO:0007669"/>
    <property type="project" value="EnsemblFungi"/>
</dbReference>
<dbReference type="KEGG" id="kng:KNAG_0A06380"/>
<name>J7RU15_HUIN7</name>
<dbReference type="GO" id="GO:0051131">
    <property type="term" value="P:chaperone-mediated protein complex assembly"/>
    <property type="evidence" value="ECO:0007669"/>
    <property type="project" value="TreeGrafter"/>
</dbReference>
<dbReference type="FunFam" id="2.60.40.790:FF:000055">
    <property type="entry name" value="HSP90 associated co-chaperone"/>
    <property type="match status" value="1"/>
</dbReference>
<evidence type="ECO:0000313" key="5">
    <source>
        <dbReference type="Proteomes" id="UP000006310"/>
    </source>
</evidence>
<dbReference type="RefSeq" id="XP_022462543.1">
    <property type="nucleotide sequence ID" value="XM_022610740.1"/>
</dbReference>
<dbReference type="InterPro" id="IPR008978">
    <property type="entry name" value="HSP20-like_chaperone"/>
</dbReference>
<dbReference type="Gene3D" id="2.60.40.790">
    <property type="match status" value="1"/>
</dbReference>
<dbReference type="GO" id="GO:0032212">
    <property type="term" value="P:positive regulation of telomere maintenance via telomerase"/>
    <property type="evidence" value="ECO:0007669"/>
    <property type="project" value="EnsemblFungi"/>
</dbReference>
<protein>
    <recommendedName>
        <fullName evidence="3">CS domain-containing protein</fullName>
    </recommendedName>
</protein>
<feature type="compositionally biased region" description="Gly residues" evidence="2">
    <location>
        <begin position="144"/>
        <end position="175"/>
    </location>
</feature>
<reference evidence="4 5" key="1">
    <citation type="journal article" date="2011" name="Proc. Natl. Acad. Sci. U.S.A.">
        <title>Evolutionary erosion of yeast sex chromosomes by mating-type switching accidents.</title>
        <authorList>
            <person name="Gordon J.L."/>
            <person name="Armisen D."/>
            <person name="Proux-Wera E."/>
            <person name="Oheigeartaigh S.S."/>
            <person name="Byrne K.P."/>
            <person name="Wolfe K.H."/>
        </authorList>
    </citation>
    <scope>NUCLEOTIDE SEQUENCE [LARGE SCALE GENOMIC DNA]</scope>
    <source>
        <strain evidence="5">ATCC MYA-139 / BCRC 22969 / CBS 8797 / CCRC 22969 / KCTC 17520 / NBRC 10181 / NCYC 3082</strain>
    </source>
</reference>
<dbReference type="GeneID" id="34523932"/>
<dbReference type="GO" id="GO:0051879">
    <property type="term" value="F:Hsp90 protein binding"/>
    <property type="evidence" value="ECO:0007669"/>
    <property type="project" value="InterPro"/>
</dbReference>
<keyword evidence="5" id="KW-1185">Reference proteome</keyword>
<dbReference type="STRING" id="1071383.J7RU15"/>
<dbReference type="eggNOG" id="KOG3158">
    <property type="taxonomic scope" value="Eukaryota"/>
</dbReference>
<feature type="region of interest" description="Disordered" evidence="2">
    <location>
        <begin position="144"/>
        <end position="235"/>
    </location>
</feature>
<dbReference type="AlphaFoldDB" id="J7RU15"/>
<accession>J7RU15</accession>
<dbReference type="SUPFAM" id="SSF49764">
    <property type="entry name" value="HSP20-like chaperones"/>
    <property type="match status" value="1"/>
</dbReference>
<sequence length="235" mass="25960">MSTKVLVPEVKWAQRSDAADAEKNYLLVTVSITDCEEPQLTIEPGFLELTAKSKGHVGDEAVHEYKLHIDFFKEIVPDKTLSKVANGQHYFLKIFKKDMQEEYWPRLTKEKIRYPYIKTDFDKWVDEDEQDEHKEEMPDMDPFGGAGGMPGMPGMGGAGGMPGMPGMGGAGGAPGGMDMAQMQQLMQQLQSAGGEGSEGAPGLGNMEELMKKYQAESGDDKEGEEEDEEEVEEIN</sequence>
<dbReference type="GO" id="GO:0051087">
    <property type="term" value="F:protein-folding chaperone binding"/>
    <property type="evidence" value="ECO:0007669"/>
    <property type="project" value="EnsemblFungi"/>
</dbReference>
<dbReference type="InterPro" id="IPR045250">
    <property type="entry name" value="p23-like"/>
</dbReference>
<evidence type="ECO:0000256" key="1">
    <source>
        <dbReference type="ARBA" id="ARBA00025733"/>
    </source>
</evidence>
<dbReference type="EMBL" id="HE978314">
    <property type="protein sequence ID" value="CCK68297.1"/>
    <property type="molecule type" value="Genomic_DNA"/>
</dbReference>
<dbReference type="PANTHER" id="PTHR22932:SF1">
    <property type="entry name" value="CO-CHAPERONE PROTEIN DAF-41"/>
    <property type="match status" value="1"/>
</dbReference>
<feature type="domain" description="CS" evidence="3">
    <location>
        <begin position="5"/>
        <end position="108"/>
    </location>
</feature>
<dbReference type="OMA" id="WWTKLLR"/>
<evidence type="ECO:0000259" key="3">
    <source>
        <dbReference type="PROSITE" id="PS51203"/>
    </source>
</evidence>
<dbReference type="InterPro" id="IPR007052">
    <property type="entry name" value="CS_dom"/>
</dbReference>
<dbReference type="CDD" id="cd06465">
    <property type="entry name" value="p23_hB-ind1_like"/>
    <property type="match status" value="1"/>
</dbReference>
<reference evidence="5" key="2">
    <citation type="submission" date="2012-08" db="EMBL/GenBank/DDBJ databases">
        <title>Genome sequence of Kazachstania naganishii.</title>
        <authorList>
            <person name="Gordon J.L."/>
            <person name="Armisen D."/>
            <person name="Proux-Wera E."/>
            <person name="OhEigeartaigh S.S."/>
            <person name="Byrne K.P."/>
            <person name="Wolfe K.H."/>
        </authorList>
    </citation>
    <scope>NUCLEOTIDE SEQUENCE [LARGE SCALE GENOMIC DNA]</scope>
    <source>
        <strain evidence="5">ATCC MYA-139 / BCRC 22969 / CBS 8797 / CCRC 22969 / KCTC 17520 / NBRC 10181 / NCYC 3082</strain>
    </source>
</reference>
<feature type="compositionally biased region" description="Gly residues" evidence="2">
    <location>
        <begin position="193"/>
        <end position="202"/>
    </location>
</feature>
<dbReference type="GO" id="GO:0005829">
    <property type="term" value="C:cytosol"/>
    <property type="evidence" value="ECO:0007669"/>
    <property type="project" value="TreeGrafter"/>
</dbReference>
<gene>
    <name evidence="4" type="primary">KNAG0A06380</name>
    <name evidence="4" type="ordered locus">KNAG_0A06380</name>
</gene>
<feature type="compositionally biased region" description="Basic and acidic residues" evidence="2">
    <location>
        <begin position="208"/>
        <end position="220"/>
    </location>
</feature>
<feature type="compositionally biased region" description="Acidic residues" evidence="2">
    <location>
        <begin position="221"/>
        <end position="235"/>
    </location>
</feature>